<dbReference type="EMBL" id="CAEY01000695">
    <property type="status" value="NOT_ANNOTATED_CDS"/>
    <property type="molecule type" value="Genomic_DNA"/>
</dbReference>
<dbReference type="Proteomes" id="UP000015104">
    <property type="component" value="Unassembled WGS sequence"/>
</dbReference>
<reference evidence="2" key="1">
    <citation type="submission" date="2011-08" db="EMBL/GenBank/DDBJ databases">
        <authorList>
            <person name="Rombauts S."/>
        </authorList>
    </citation>
    <scope>NUCLEOTIDE SEQUENCE</scope>
    <source>
        <strain evidence="2">London</strain>
    </source>
</reference>
<evidence type="ECO:0000313" key="1">
    <source>
        <dbReference type="EnsemblMetazoa" id="tetur26g00010.1"/>
    </source>
</evidence>
<dbReference type="HOGENOM" id="CLU_3425285_0_0_1"/>
<dbReference type="EnsemblMetazoa" id="tetur26g00010.1">
    <property type="protein sequence ID" value="tetur26g00010.1"/>
    <property type="gene ID" value="tetur26g00010"/>
</dbReference>
<name>T1KXF7_TETUR</name>
<evidence type="ECO:0000313" key="2">
    <source>
        <dbReference type="Proteomes" id="UP000015104"/>
    </source>
</evidence>
<sequence length="22" mass="2405">MIQLYSNSIQIIFGASSIQSCT</sequence>
<accession>T1KXF7</accession>
<organism evidence="1 2">
    <name type="scientific">Tetranychus urticae</name>
    <name type="common">Two-spotted spider mite</name>
    <dbReference type="NCBI Taxonomy" id="32264"/>
    <lineage>
        <taxon>Eukaryota</taxon>
        <taxon>Metazoa</taxon>
        <taxon>Ecdysozoa</taxon>
        <taxon>Arthropoda</taxon>
        <taxon>Chelicerata</taxon>
        <taxon>Arachnida</taxon>
        <taxon>Acari</taxon>
        <taxon>Acariformes</taxon>
        <taxon>Trombidiformes</taxon>
        <taxon>Prostigmata</taxon>
        <taxon>Eleutherengona</taxon>
        <taxon>Raphignathae</taxon>
        <taxon>Tetranychoidea</taxon>
        <taxon>Tetranychidae</taxon>
        <taxon>Tetranychus</taxon>
    </lineage>
</organism>
<keyword evidence="2" id="KW-1185">Reference proteome</keyword>
<proteinExistence type="predicted"/>
<dbReference type="AlphaFoldDB" id="T1KXF7"/>
<reference evidence="1" key="2">
    <citation type="submission" date="2015-06" db="UniProtKB">
        <authorList>
            <consortium name="EnsemblMetazoa"/>
        </authorList>
    </citation>
    <scope>IDENTIFICATION</scope>
</reference>
<protein>
    <submittedName>
        <fullName evidence="1">Uncharacterized protein</fullName>
    </submittedName>
</protein>